<gene>
    <name evidence="2" type="ORF">NTEN_LOCUS98</name>
</gene>
<feature type="compositionally biased region" description="Polar residues" evidence="1">
    <location>
        <begin position="9"/>
        <end position="20"/>
    </location>
</feature>
<dbReference type="Proteomes" id="UP000479000">
    <property type="component" value="Unassembled WGS sequence"/>
</dbReference>
<keyword evidence="3" id="KW-1185">Reference proteome</keyword>
<accession>A0A6H5FVE2</accession>
<reference evidence="2 3" key="1">
    <citation type="submission" date="2020-02" db="EMBL/GenBank/DDBJ databases">
        <authorList>
            <person name="Ferguson B K."/>
        </authorList>
    </citation>
    <scope>NUCLEOTIDE SEQUENCE [LARGE SCALE GENOMIC DNA]</scope>
</reference>
<name>A0A6H5FVE2_9HEMI</name>
<evidence type="ECO:0000313" key="2">
    <source>
        <dbReference type="EMBL" id="CAA9993111.1"/>
    </source>
</evidence>
<feature type="region of interest" description="Disordered" evidence="1">
    <location>
        <begin position="1"/>
        <end position="21"/>
    </location>
</feature>
<evidence type="ECO:0000313" key="3">
    <source>
        <dbReference type="Proteomes" id="UP000479000"/>
    </source>
</evidence>
<proteinExistence type="predicted"/>
<feature type="region of interest" description="Disordered" evidence="1">
    <location>
        <begin position="183"/>
        <end position="218"/>
    </location>
</feature>
<organism evidence="2 3">
    <name type="scientific">Nesidiocoris tenuis</name>
    <dbReference type="NCBI Taxonomy" id="355587"/>
    <lineage>
        <taxon>Eukaryota</taxon>
        <taxon>Metazoa</taxon>
        <taxon>Ecdysozoa</taxon>
        <taxon>Arthropoda</taxon>
        <taxon>Hexapoda</taxon>
        <taxon>Insecta</taxon>
        <taxon>Pterygota</taxon>
        <taxon>Neoptera</taxon>
        <taxon>Paraneoptera</taxon>
        <taxon>Hemiptera</taxon>
        <taxon>Heteroptera</taxon>
        <taxon>Panheteroptera</taxon>
        <taxon>Cimicomorpha</taxon>
        <taxon>Miridae</taxon>
        <taxon>Dicyphina</taxon>
        <taxon>Nesidiocoris</taxon>
    </lineage>
</organism>
<dbReference type="OrthoDB" id="205745at2759"/>
<evidence type="ECO:0000256" key="1">
    <source>
        <dbReference type="SAM" id="MobiDB-lite"/>
    </source>
</evidence>
<sequence>MPAKRSCSEQEAQPDHSSGSGRLWFWMSREEDKYVGGRELPSGQTVSFCSRAMVLTVPNKANKNFPYHVRTTQIGIMEVTNGTCGNNTLDHFGHHPYAPGGPTLPNIEAHWPRVPLELFTITSTIHTVIHPEEVSPMDYTSLEGAVSGFPPDYSEMLPTPPPMYTGPKSVNAVSPAEPLAIEGPLEYSNVKPSTSNENPTEETCKLENGVVASREKAL</sequence>
<protein>
    <submittedName>
        <fullName evidence="2">Uncharacterized protein</fullName>
    </submittedName>
</protein>
<dbReference type="EMBL" id="CADCXU010000164">
    <property type="protein sequence ID" value="CAA9993111.1"/>
    <property type="molecule type" value="Genomic_DNA"/>
</dbReference>
<dbReference type="AlphaFoldDB" id="A0A6H5FVE2"/>